<gene>
    <name evidence="8" type="primary">tdk</name>
    <name evidence="11" type="ORF">ENO36_00805</name>
</gene>
<dbReference type="InterPro" id="IPR001267">
    <property type="entry name" value="Thymidine_kinase"/>
</dbReference>
<dbReference type="EC" id="2.7.1.21" evidence="2 8"/>
<evidence type="ECO:0000256" key="7">
    <source>
        <dbReference type="ARBA" id="ARBA00022840"/>
    </source>
</evidence>
<keyword evidence="8" id="KW-0862">Zinc</keyword>
<dbReference type="AlphaFoldDB" id="A0A7C2UTT5"/>
<keyword evidence="7 8" id="KW-0067">ATP-binding</keyword>
<feature type="binding site" evidence="8">
    <location>
        <begin position="91"/>
        <end position="94"/>
    </location>
    <ligand>
        <name>ATP</name>
        <dbReference type="ChEBI" id="CHEBI:30616"/>
    </ligand>
</feature>
<keyword evidence="6 8" id="KW-0418">Kinase</keyword>
<reference evidence="11" key="1">
    <citation type="journal article" date="2020" name="mSystems">
        <title>Genome- and Community-Level Interaction Insights into Carbon Utilization and Element Cycling Functions of Hydrothermarchaeota in Hydrothermal Sediment.</title>
        <authorList>
            <person name="Zhou Z."/>
            <person name="Liu Y."/>
            <person name="Xu W."/>
            <person name="Pan J."/>
            <person name="Luo Z.H."/>
            <person name="Li M."/>
        </authorList>
    </citation>
    <scope>NUCLEOTIDE SEQUENCE [LARGE SCALE GENOMIC DNA]</scope>
    <source>
        <strain evidence="11">SpSt-1259</strain>
    </source>
</reference>
<dbReference type="PROSITE" id="PS00603">
    <property type="entry name" value="TK_CELLULAR_TYPE"/>
    <property type="match status" value="1"/>
</dbReference>
<dbReference type="PANTHER" id="PTHR11441">
    <property type="entry name" value="THYMIDINE KINASE"/>
    <property type="match status" value="1"/>
</dbReference>
<keyword evidence="8" id="KW-0479">Metal-binding</keyword>
<protein>
    <recommendedName>
        <fullName evidence="2 8">Thymidine kinase</fullName>
        <ecNumber evidence="2 8">2.7.1.21</ecNumber>
    </recommendedName>
</protein>
<keyword evidence="8" id="KW-0963">Cytoplasm</keyword>
<dbReference type="Gene3D" id="3.30.60.20">
    <property type="match status" value="1"/>
</dbReference>
<organism evidence="11">
    <name type="scientific">Fervidicoccus fontis</name>
    <dbReference type="NCBI Taxonomy" id="683846"/>
    <lineage>
        <taxon>Archaea</taxon>
        <taxon>Thermoproteota</taxon>
        <taxon>Thermoprotei</taxon>
        <taxon>Fervidicoccales</taxon>
        <taxon>Fervidicoccaceae</taxon>
        <taxon>Fervidicoccus</taxon>
    </lineage>
</organism>
<sequence>MSREARDFGLTVIVGPMFSGKTTELLRLLTRYKMAGYTVALLKPSIDKRYSEREVVSHDGLKMEALAVEPNYSGLEEALRKLEDVEVIGIDELQFFEPDMKIVELILRVSLEKRVFVAALNLDFRGEPWEVVKELLPRADDVVSLQAVCTYVDPKTGKRCGAPATRTQRLIDGKPAPRDAPRILIGGRESYEPRCRRHHEIS</sequence>
<dbReference type="GO" id="GO:0071897">
    <property type="term" value="P:DNA biosynthetic process"/>
    <property type="evidence" value="ECO:0007669"/>
    <property type="project" value="UniProtKB-KW"/>
</dbReference>
<feature type="binding site" evidence="8">
    <location>
        <begin position="15"/>
        <end position="22"/>
    </location>
    <ligand>
        <name>ATP</name>
        <dbReference type="ChEBI" id="CHEBI:30616"/>
    </ligand>
</feature>
<evidence type="ECO:0000256" key="2">
    <source>
        <dbReference type="ARBA" id="ARBA00012118"/>
    </source>
</evidence>
<comment type="catalytic activity">
    <reaction evidence="8">
        <text>thymidine + ATP = dTMP + ADP + H(+)</text>
        <dbReference type="Rhea" id="RHEA:19129"/>
        <dbReference type="ChEBI" id="CHEBI:15378"/>
        <dbReference type="ChEBI" id="CHEBI:17748"/>
        <dbReference type="ChEBI" id="CHEBI:30616"/>
        <dbReference type="ChEBI" id="CHEBI:63528"/>
        <dbReference type="ChEBI" id="CHEBI:456216"/>
        <dbReference type="EC" id="2.7.1.21"/>
    </reaction>
</comment>
<evidence type="ECO:0000256" key="6">
    <source>
        <dbReference type="ARBA" id="ARBA00022777"/>
    </source>
</evidence>
<dbReference type="Gene3D" id="3.40.50.300">
    <property type="entry name" value="P-loop containing nucleotide triphosphate hydrolases"/>
    <property type="match status" value="1"/>
</dbReference>
<dbReference type="PANTHER" id="PTHR11441:SF0">
    <property type="entry name" value="THYMIDINE KINASE, CYTOSOLIC"/>
    <property type="match status" value="1"/>
</dbReference>
<comment type="caution">
    <text evidence="11">The sequence shown here is derived from an EMBL/GenBank/DDBJ whole genome shotgun (WGS) entry which is preliminary data.</text>
</comment>
<dbReference type="GO" id="GO:0046104">
    <property type="term" value="P:thymidine metabolic process"/>
    <property type="evidence" value="ECO:0007669"/>
    <property type="project" value="TreeGrafter"/>
</dbReference>
<dbReference type="PIRSF" id="PIRSF035805">
    <property type="entry name" value="TK_cell"/>
    <property type="match status" value="1"/>
</dbReference>
<dbReference type="HAMAP" id="MF_00124">
    <property type="entry name" value="Thymidine_kinase"/>
    <property type="match status" value="1"/>
</dbReference>
<feature type="binding site" evidence="8">
    <location>
        <position position="195"/>
    </location>
    <ligand>
        <name>Zn(2+)</name>
        <dbReference type="ChEBI" id="CHEBI:29105"/>
    </ligand>
</feature>
<evidence type="ECO:0000256" key="9">
    <source>
        <dbReference type="PIRSR" id="PIRSR035805-1"/>
    </source>
</evidence>
<proteinExistence type="inferred from homology"/>
<keyword evidence="3 8" id="KW-0237">DNA synthesis</keyword>
<dbReference type="SUPFAM" id="SSF52540">
    <property type="entry name" value="P-loop containing nucleoside triphosphate hydrolases"/>
    <property type="match status" value="1"/>
</dbReference>
<name>A0A7C2UTT5_9CREN</name>
<dbReference type="SUPFAM" id="SSF57716">
    <property type="entry name" value="Glucocorticoid receptor-like (DNA-binding domain)"/>
    <property type="match status" value="1"/>
</dbReference>
<dbReference type="EMBL" id="DSFE01000022">
    <property type="protein sequence ID" value="HEU97383.1"/>
    <property type="molecule type" value="Genomic_DNA"/>
</dbReference>
<comment type="subunit">
    <text evidence="8">Homotetramer.</text>
</comment>
<feature type="binding site" evidence="10">
    <location>
        <begin position="183"/>
        <end position="186"/>
    </location>
    <ligand>
        <name>substrate</name>
    </ligand>
</feature>
<evidence type="ECO:0000256" key="8">
    <source>
        <dbReference type="HAMAP-Rule" id="MF_00124"/>
    </source>
</evidence>
<dbReference type="GO" id="GO:0004797">
    <property type="term" value="F:thymidine kinase activity"/>
    <property type="evidence" value="ECO:0007669"/>
    <property type="project" value="UniProtKB-UniRule"/>
</dbReference>
<feature type="binding site" evidence="8">
    <location>
        <position position="149"/>
    </location>
    <ligand>
        <name>Zn(2+)</name>
        <dbReference type="ChEBI" id="CHEBI:29105"/>
    </ligand>
</feature>
<dbReference type="GO" id="GO:0005737">
    <property type="term" value="C:cytoplasm"/>
    <property type="evidence" value="ECO:0007669"/>
    <property type="project" value="UniProtKB-SubCell"/>
</dbReference>
<feature type="active site" description="Proton acceptor" evidence="8 9">
    <location>
        <position position="92"/>
    </location>
</feature>
<feature type="binding site" evidence="8">
    <location>
        <position position="160"/>
    </location>
    <ligand>
        <name>Zn(2+)</name>
        <dbReference type="ChEBI" id="CHEBI:29105"/>
    </ligand>
</feature>
<evidence type="ECO:0000313" key="11">
    <source>
        <dbReference type="EMBL" id="HEU97383.1"/>
    </source>
</evidence>
<keyword evidence="4 8" id="KW-0808">Transferase</keyword>
<dbReference type="Proteomes" id="UP000885664">
    <property type="component" value="Unassembled WGS sequence"/>
</dbReference>
<dbReference type="InterPro" id="IPR020633">
    <property type="entry name" value="Thymidine_kinase_CS"/>
</dbReference>
<dbReference type="InterPro" id="IPR027417">
    <property type="entry name" value="P-loop_NTPase"/>
</dbReference>
<comment type="similarity">
    <text evidence="1 8">Belongs to the thymidine kinase family.</text>
</comment>
<evidence type="ECO:0000256" key="1">
    <source>
        <dbReference type="ARBA" id="ARBA00007587"/>
    </source>
</evidence>
<evidence type="ECO:0000256" key="4">
    <source>
        <dbReference type="ARBA" id="ARBA00022679"/>
    </source>
</evidence>
<dbReference type="NCBIfam" id="NF003296">
    <property type="entry name" value="PRK04296.1-1"/>
    <property type="match status" value="1"/>
</dbReference>
<comment type="subcellular location">
    <subcellularLocation>
        <location evidence="8">Cytoplasm</location>
    </subcellularLocation>
</comment>
<dbReference type="Pfam" id="PF00265">
    <property type="entry name" value="TK"/>
    <property type="match status" value="1"/>
</dbReference>
<accession>A0A7C2UTT5</accession>
<feature type="binding site" evidence="10">
    <location>
        <position position="191"/>
    </location>
    <ligand>
        <name>substrate</name>
    </ligand>
</feature>
<feature type="binding site" evidence="8">
    <location>
        <position position="198"/>
    </location>
    <ligand>
        <name>Zn(2+)</name>
        <dbReference type="ChEBI" id="CHEBI:29105"/>
    </ligand>
</feature>
<keyword evidence="5 8" id="KW-0547">Nucleotide-binding</keyword>
<evidence type="ECO:0000256" key="3">
    <source>
        <dbReference type="ARBA" id="ARBA00022634"/>
    </source>
</evidence>
<dbReference type="GO" id="GO:0008270">
    <property type="term" value="F:zinc ion binding"/>
    <property type="evidence" value="ECO:0007669"/>
    <property type="project" value="UniProtKB-UniRule"/>
</dbReference>
<evidence type="ECO:0000256" key="10">
    <source>
        <dbReference type="PIRSR" id="PIRSR035805-2"/>
    </source>
</evidence>
<evidence type="ECO:0000256" key="5">
    <source>
        <dbReference type="ARBA" id="ARBA00022741"/>
    </source>
</evidence>
<dbReference type="GO" id="GO:0005524">
    <property type="term" value="F:ATP binding"/>
    <property type="evidence" value="ECO:0007669"/>
    <property type="project" value="UniProtKB-UniRule"/>
</dbReference>